<evidence type="ECO:0000256" key="2">
    <source>
        <dbReference type="ARBA" id="ARBA00005670"/>
    </source>
</evidence>
<dbReference type="OrthoDB" id="676979at2759"/>
<dbReference type="InterPro" id="IPR000157">
    <property type="entry name" value="TIR_dom"/>
</dbReference>
<dbReference type="Gene3D" id="3.40.50.10140">
    <property type="entry name" value="Toll/interleukin-1 receptor homology (TIR) domain"/>
    <property type="match status" value="1"/>
</dbReference>
<keyword evidence="9 14" id="KW-1133">Transmembrane helix</keyword>
<dbReference type="InterPro" id="IPR000483">
    <property type="entry name" value="Cys-rich_flank_reg_C"/>
</dbReference>
<dbReference type="Proteomes" id="UP000007110">
    <property type="component" value="Unassembled WGS sequence"/>
</dbReference>
<evidence type="ECO:0000256" key="15">
    <source>
        <dbReference type="SAM" id="SignalP"/>
    </source>
</evidence>
<reference evidence="17" key="2">
    <citation type="submission" date="2021-01" db="UniProtKB">
        <authorList>
            <consortium name="EnsemblMetazoa"/>
        </authorList>
    </citation>
    <scope>IDENTIFICATION</scope>
</reference>
<evidence type="ECO:0000256" key="10">
    <source>
        <dbReference type="ARBA" id="ARBA00023136"/>
    </source>
</evidence>
<dbReference type="SUPFAM" id="SSF52200">
    <property type="entry name" value="Toll/Interleukin receptor TIR domain"/>
    <property type="match status" value="1"/>
</dbReference>
<dbReference type="PANTHER" id="PTHR24368:SF210">
    <property type="entry name" value="SURFACE ANTIGEN BSPA-LIKE"/>
    <property type="match status" value="1"/>
</dbReference>
<evidence type="ECO:0000256" key="6">
    <source>
        <dbReference type="ARBA" id="ARBA00022729"/>
    </source>
</evidence>
<evidence type="ECO:0000256" key="8">
    <source>
        <dbReference type="ARBA" id="ARBA00022889"/>
    </source>
</evidence>
<dbReference type="GO" id="GO:0005886">
    <property type="term" value="C:plasma membrane"/>
    <property type="evidence" value="ECO:0007669"/>
    <property type="project" value="UniProtKB-SubCell"/>
</dbReference>
<evidence type="ECO:0000256" key="3">
    <source>
        <dbReference type="ARBA" id="ARBA00009634"/>
    </source>
</evidence>
<dbReference type="PROSITE" id="PS51450">
    <property type="entry name" value="LRR"/>
    <property type="match status" value="4"/>
</dbReference>
<dbReference type="SUPFAM" id="SSF52058">
    <property type="entry name" value="L domain-like"/>
    <property type="match status" value="2"/>
</dbReference>
<evidence type="ECO:0000256" key="13">
    <source>
        <dbReference type="ARBA" id="ARBA00023319"/>
    </source>
</evidence>
<dbReference type="InterPro" id="IPR035897">
    <property type="entry name" value="Toll_tir_struct_dom_sf"/>
</dbReference>
<dbReference type="GO" id="GO:0007155">
    <property type="term" value="P:cell adhesion"/>
    <property type="evidence" value="ECO:0007669"/>
    <property type="project" value="UniProtKB-KW"/>
</dbReference>
<evidence type="ECO:0000256" key="4">
    <source>
        <dbReference type="ARBA" id="ARBA00022614"/>
    </source>
</evidence>
<dbReference type="Gene3D" id="3.80.10.10">
    <property type="entry name" value="Ribonuclease Inhibitor"/>
    <property type="match status" value="3"/>
</dbReference>
<evidence type="ECO:0000256" key="12">
    <source>
        <dbReference type="ARBA" id="ARBA00023180"/>
    </source>
</evidence>
<evidence type="ECO:0000256" key="5">
    <source>
        <dbReference type="ARBA" id="ARBA00022692"/>
    </source>
</evidence>
<evidence type="ECO:0000256" key="11">
    <source>
        <dbReference type="ARBA" id="ARBA00023170"/>
    </source>
</evidence>
<name>A0A7M7PPI6_STRPU</name>
<evidence type="ECO:0000256" key="9">
    <source>
        <dbReference type="ARBA" id="ARBA00022989"/>
    </source>
</evidence>
<sequence length="935" mass="106451">MAVNTVSFKIRFELLLLAVGLIWLQVHLPDAFGAETVKTPTKCRLKNSSDGLTANCQHLGLTEVPQDLPQGVTVLDLSVNELTVLHNSSFQDVQNVTFLSLHINRISSIHSRTFWKLTKLSFLILNGNNLESISPKIFLKNMLLTQLLLNDNHLKSVPHEAFSNIPNLSNVVLGGNKIKSINFEGCSQWSHLEEIYLDQNELEEIQQEYFLPLQNTTIGSLTLTANKIQILQPQCFLHLNFIQEILLGGNPINSFDIQPFLGMTYIEHLSMFGCQIHDLLPPDLAFNLSVTYPTIRTLTLSANKIETVQEDAFWGFTKLEVLSLNLNQLKLLTNQSFCRLESLTELDISNNKLTSFTNGTFACLQSLKQLNASGNLLQTLSPGYFYGMSSIITISLSSNRIDALNNDQQLWAIKTLCMLDISNNALKGVSKGRFHGLTNLEALNISGNNINYYSYTAFTGLLNLKELYLKNERAAFLENSFCQLHTLLILDLSNAPIQVSPTSTEQFFNMSSLRELRMEKAQLKDTDLYDKDKHQSLFTGLFSLRTLRIKDNYLHDLDVRIFQNLSQMVHLDMSNSRIHTLRSGLFSPLPSLRYLYIGENNLGEVPGDLFNGLFRLNVLTFQNNILSSLDPKTFAQTLRLTDLYLPGNQISTIKPGTVLPGNTSLRLDISNNPFSCTCSLAWFRQWLDSADIDVKHADQTLCSGTSLKGLSKQPILSFHPEDHCGVNIFLIAGISFTGIFLFLITLLAYNRRWWLNHKLFLLKLAVVGYEEMAEDFDADNYEFHLNLMFLEEEEEWVDRVMKPALEERFPHLQNIIYGDKDLHLGMFYINAINDALDNSFKTVLLISNQSIRDAWCMTKLRMALEHLNDTGLDKIILIFLEDIEDENLPYLVRLFMSRNKPYMLWTDDEDGQELFWAQFERSMRANKAINNAIPL</sequence>
<proteinExistence type="inferred from homology"/>
<dbReference type="EnsemblMetazoa" id="XM_030998257">
    <property type="protein sequence ID" value="XP_030854117"/>
    <property type="gene ID" value="LOC100888834"/>
</dbReference>
<keyword evidence="11" id="KW-0675">Receptor</keyword>
<dbReference type="InterPro" id="IPR001611">
    <property type="entry name" value="Leu-rich_rpt"/>
</dbReference>
<dbReference type="FunFam" id="3.80.10.10:FF:000770">
    <property type="entry name" value="Uncharacterized protein"/>
    <property type="match status" value="1"/>
</dbReference>
<feature type="signal peptide" evidence="15">
    <location>
        <begin position="1"/>
        <end position="33"/>
    </location>
</feature>
<dbReference type="SMART" id="SM00082">
    <property type="entry name" value="LRRCT"/>
    <property type="match status" value="1"/>
</dbReference>
<keyword evidence="7" id="KW-0677">Repeat</keyword>
<evidence type="ECO:0000313" key="17">
    <source>
        <dbReference type="EnsemblMetazoa" id="XP_030854117"/>
    </source>
</evidence>
<dbReference type="PRINTS" id="PR00019">
    <property type="entry name" value="LEURICHRPT"/>
</dbReference>
<dbReference type="GeneID" id="100888834"/>
<keyword evidence="10 14" id="KW-0472">Membrane</keyword>
<dbReference type="SMART" id="SM00255">
    <property type="entry name" value="TIR"/>
    <property type="match status" value="1"/>
</dbReference>
<keyword evidence="5 14" id="KW-0812">Transmembrane</keyword>
<evidence type="ECO:0000259" key="16">
    <source>
        <dbReference type="PROSITE" id="PS50104"/>
    </source>
</evidence>
<dbReference type="SMART" id="SM00364">
    <property type="entry name" value="LRR_BAC"/>
    <property type="match status" value="3"/>
</dbReference>
<dbReference type="RefSeq" id="XP_030854117.1">
    <property type="nucleotide sequence ID" value="XM_030998257.1"/>
</dbReference>
<dbReference type="InParanoid" id="A0A7M7PPI6"/>
<keyword evidence="13" id="KW-0393">Immunoglobulin domain</keyword>
<dbReference type="PROSITE" id="PS50104">
    <property type="entry name" value="TIR"/>
    <property type="match status" value="1"/>
</dbReference>
<comment type="similarity">
    <text evidence="3">Belongs to the Toll-like receptor family.</text>
</comment>
<dbReference type="GO" id="GO:0007165">
    <property type="term" value="P:signal transduction"/>
    <property type="evidence" value="ECO:0007669"/>
    <property type="project" value="InterPro"/>
</dbReference>
<feature type="chain" id="PRO_5029810811" description="TIR domain-containing protein" evidence="15">
    <location>
        <begin position="34"/>
        <end position="935"/>
    </location>
</feature>
<organism evidence="17 18">
    <name type="scientific">Strongylocentrotus purpuratus</name>
    <name type="common">Purple sea urchin</name>
    <dbReference type="NCBI Taxonomy" id="7668"/>
    <lineage>
        <taxon>Eukaryota</taxon>
        <taxon>Metazoa</taxon>
        <taxon>Echinodermata</taxon>
        <taxon>Eleutherozoa</taxon>
        <taxon>Echinozoa</taxon>
        <taxon>Echinoidea</taxon>
        <taxon>Euechinoidea</taxon>
        <taxon>Echinacea</taxon>
        <taxon>Camarodonta</taxon>
        <taxon>Echinidea</taxon>
        <taxon>Strongylocentrotidae</taxon>
        <taxon>Strongylocentrotus</taxon>
    </lineage>
</organism>
<accession>A0A7M7PPI6</accession>
<comment type="subcellular location">
    <subcellularLocation>
        <location evidence="1">Cell membrane</location>
        <topology evidence="1">Single-pass type I membrane protein</topology>
    </subcellularLocation>
</comment>
<dbReference type="KEGG" id="spu:100888834"/>
<protein>
    <recommendedName>
        <fullName evidence="16">TIR domain-containing protein</fullName>
    </recommendedName>
</protein>
<evidence type="ECO:0000256" key="1">
    <source>
        <dbReference type="ARBA" id="ARBA00004251"/>
    </source>
</evidence>
<evidence type="ECO:0000256" key="14">
    <source>
        <dbReference type="SAM" id="Phobius"/>
    </source>
</evidence>
<dbReference type="Pfam" id="PF13676">
    <property type="entry name" value="TIR_2"/>
    <property type="match status" value="1"/>
</dbReference>
<dbReference type="Pfam" id="PF13855">
    <property type="entry name" value="LRR_8"/>
    <property type="match status" value="5"/>
</dbReference>
<evidence type="ECO:0000256" key="7">
    <source>
        <dbReference type="ARBA" id="ARBA00022737"/>
    </source>
</evidence>
<evidence type="ECO:0000313" key="18">
    <source>
        <dbReference type="Proteomes" id="UP000007110"/>
    </source>
</evidence>
<keyword evidence="12" id="KW-0325">Glycoprotein</keyword>
<keyword evidence="18" id="KW-1185">Reference proteome</keyword>
<keyword evidence="4" id="KW-0433">Leucine-rich repeat</keyword>
<dbReference type="AlphaFoldDB" id="A0A7M7PPI6"/>
<dbReference type="InterPro" id="IPR032675">
    <property type="entry name" value="LRR_dom_sf"/>
</dbReference>
<keyword evidence="8" id="KW-0130">Cell adhesion</keyword>
<feature type="transmembrane region" description="Helical" evidence="14">
    <location>
        <begin position="728"/>
        <end position="749"/>
    </location>
</feature>
<dbReference type="SMART" id="SM00369">
    <property type="entry name" value="LRR_TYP"/>
    <property type="match status" value="16"/>
</dbReference>
<dbReference type="PANTHER" id="PTHR24368">
    <property type="entry name" value="AMPHOTERIN-INDUCED PROTEIN"/>
    <property type="match status" value="1"/>
</dbReference>
<keyword evidence="6 15" id="KW-0732">Signal</keyword>
<dbReference type="OMA" id="MERRSAW"/>
<reference evidence="18" key="1">
    <citation type="submission" date="2015-02" db="EMBL/GenBank/DDBJ databases">
        <title>Genome sequencing for Strongylocentrotus purpuratus.</title>
        <authorList>
            <person name="Murali S."/>
            <person name="Liu Y."/>
            <person name="Vee V."/>
            <person name="English A."/>
            <person name="Wang M."/>
            <person name="Skinner E."/>
            <person name="Han Y."/>
            <person name="Muzny D.M."/>
            <person name="Worley K.C."/>
            <person name="Gibbs R.A."/>
        </authorList>
    </citation>
    <scope>NUCLEOTIDE SEQUENCE</scope>
</reference>
<dbReference type="InterPro" id="IPR031283">
    <property type="entry name" value="AMIGO"/>
</dbReference>
<feature type="domain" description="TIR" evidence="16">
    <location>
        <begin position="781"/>
        <end position="923"/>
    </location>
</feature>
<comment type="similarity">
    <text evidence="2">Belongs to the immunoglobulin superfamily. AMIGO family.</text>
</comment>
<dbReference type="InterPro" id="IPR003591">
    <property type="entry name" value="Leu-rich_rpt_typical-subtyp"/>
</dbReference>